<keyword evidence="3" id="KW-1185">Reference proteome</keyword>
<protein>
    <submittedName>
        <fullName evidence="2">Uncharacterized protein</fullName>
    </submittedName>
</protein>
<dbReference type="AlphaFoldDB" id="A0A176Z082"/>
<proteinExistence type="predicted"/>
<gene>
    <name evidence="2" type="ORF">AYJ54_06310</name>
</gene>
<comment type="caution">
    <text evidence="2">The sequence shown here is derived from an EMBL/GenBank/DDBJ whole genome shotgun (WGS) entry which is preliminary data.</text>
</comment>
<name>A0A176Z082_9BRAD</name>
<organism evidence="2 3">
    <name type="scientific">Bradyrhizobium centrolobii</name>
    <dbReference type="NCBI Taxonomy" id="1505087"/>
    <lineage>
        <taxon>Bacteria</taxon>
        <taxon>Pseudomonadati</taxon>
        <taxon>Pseudomonadota</taxon>
        <taxon>Alphaproteobacteria</taxon>
        <taxon>Hyphomicrobiales</taxon>
        <taxon>Nitrobacteraceae</taxon>
        <taxon>Bradyrhizobium</taxon>
    </lineage>
</organism>
<reference evidence="2 3" key="1">
    <citation type="submission" date="2016-03" db="EMBL/GenBank/DDBJ databases">
        <title>Draft Genome Sequence of the Strain BR 10245 (Bradyrhizobium sp.) isolated from nodules of Centrolobium paraense.</title>
        <authorList>
            <person name="Simoes-Araujo J.L.Sr."/>
            <person name="Barauna A.C."/>
            <person name="Silva K."/>
            <person name="Zilli J.E."/>
        </authorList>
    </citation>
    <scope>NUCLEOTIDE SEQUENCE [LARGE SCALE GENOMIC DNA]</scope>
    <source>
        <strain evidence="2 3">BR 10245</strain>
    </source>
</reference>
<feature type="compositionally biased region" description="Basic and acidic residues" evidence="1">
    <location>
        <begin position="1"/>
        <end position="12"/>
    </location>
</feature>
<sequence>MQDRPSARDKRIVHVPAGETNTSTRWPLLDNPWAITTSPKLSLSKATKSGRLAHNSTAPAGVVVNVTIKATAARRTYRNMAPSFRKATHDHRRTKDHSCGELVDGRSAFNGYLVLETENIKISDFVGPSIVHCA</sequence>
<accession>A0A176Z082</accession>
<dbReference type="EMBL" id="LUUB01000040">
    <property type="protein sequence ID" value="OAF12438.1"/>
    <property type="molecule type" value="Genomic_DNA"/>
</dbReference>
<dbReference type="Proteomes" id="UP000076959">
    <property type="component" value="Unassembled WGS sequence"/>
</dbReference>
<evidence type="ECO:0000313" key="2">
    <source>
        <dbReference type="EMBL" id="OAF12438.1"/>
    </source>
</evidence>
<feature type="region of interest" description="Disordered" evidence="1">
    <location>
        <begin position="1"/>
        <end position="23"/>
    </location>
</feature>
<evidence type="ECO:0000313" key="3">
    <source>
        <dbReference type="Proteomes" id="UP000076959"/>
    </source>
</evidence>
<evidence type="ECO:0000256" key="1">
    <source>
        <dbReference type="SAM" id="MobiDB-lite"/>
    </source>
</evidence>